<keyword evidence="2" id="KW-0479">Metal-binding</keyword>
<dbReference type="EMBL" id="KN832114">
    <property type="protein sequence ID" value="KIN94084.1"/>
    <property type="molecule type" value="Genomic_DNA"/>
</dbReference>
<gene>
    <name evidence="5" type="ORF">M404DRAFT_169191</name>
</gene>
<keyword evidence="2" id="KW-0863">Zinc-finger</keyword>
<evidence type="ECO:0000256" key="1">
    <source>
        <dbReference type="ARBA" id="ARBA00022664"/>
    </source>
</evidence>
<keyword evidence="6" id="KW-1185">Reference proteome</keyword>
<dbReference type="HOGENOM" id="CLU_037286_0_0_1"/>
<evidence type="ECO:0000313" key="6">
    <source>
        <dbReference type="Proteomes" id="UP000054217"/>
    </source>
</evidence>
<dbReference type="AlphaFoldDB" id="A0A0C3MYV8"/>
<keyword evidence="3" id="KW-0175">Coiled coil</keyword>
<evidence type="ECO:0000259" key="4">
    <source>
        <dbReference type="PROSITE" id="PS50158"/>
    </source>
</evidence>
<dbReference type="OrthoDB" id="3260975at2759"/>
<dbReference type="GO" id="GO:0008270">
    <property type="term" value="F:zinc ion binding"/>
    <property type="evidence" value="ECO:0007669"/>
    <property type="project" value="UniProtKB-KW"/>
</dbReference>
<reference evidence="6" key="2">
    <citation type="submission" date="2015-01" db="EMBL/GenBank/DDBJ databases">
        <title>Evolutionary Origins and Diversification of the Mycorrhizal Mutualists.</title>
        <authorList>
            <consortium name="DOE Joint Genome Institute"/>
            <consortium name="Mycorrhizal Genomics Consortium"/>
            <person name="Kohler A."/>
            <person name="Kuo A."/>
            <person name="Nagy L.G."/>
            <person name="Floudas D."/>
            <person name="Copeland A."/>
            <person name="Barry K.W."/>
            <person name="Cichocki N."/>
            <person name="Veneault-Fourrey C."/>
            <person name="LaButti K."/>
            <person name="Lindquist E.A."/>
            <person name="Lipzen A."/>
            <person name="Lundell T."/>
            <person name="Morin E."/>
            <person name="Murat C."/>
            <person name="Riley R."/>
            <person name="Ohm R."/>
            <person name="Sun H."/>
            <person name="Tunlid A."/>
            <person name="Henrissat B."/>
            <person name="Grigoriev I.V."/>
            <person name="Hibbett D.S."/>
            <person name="Martin F."/>
        </authorList>
    </citation>
    <scope>NUCLEOTIDE SEQUENCE [LARGE SCALE GENOMIC DNA]</scope>
    <source>
        <strain evidence="6">Marx 270</strain>
    </source>
</reference>
<name>A0A0C3MYV8_PISTI</name>
<dbReference type="Proteomes" id="UP000054217">
    <property type="component" value="Unassembled WGS sequence"/>
</dbReference>
<protein>
    <recommendedName>
        <fullName evidence="4">CCHC-type domain-containing protein</fullName>
    </recommendedName>
</protein>
<feature type="domain" description="CCHC-type" evidence="4">
    <location>
        <begin position="330"/>
        <end position="344"/>
    </location>
</feature>
<evidence type="ECO:0000256" key="3">
    <source>
        <dbReference type="SAM" id="Coils"/>
    </source>
</evidence>
<dbReference type="STRING" id="870435.A0A0C3MYV8"/>
<sequence>MAEAVPLFYGDQAETENASDFIKAFNRSMLFLNPLSTDAQKIQALANYLGTGSPAECWYDDLTATQCASWDDVVKAFNDRWPTTKSAMLTSEEYQTELLEHKMAEEDIGAIKTVGRQKVWAHVKWAEEVMELARLAKIEKGPTLIWQVKKQLPKAVKKLLDEEYMTWKEFMDDVKDLSTSKLKQEHEEIEERKRKEEEQDSRLMQKLEATKRATAADITAQLQRLTIGQVAVSRTSPQASPSTAHPNTRFALQQMPRCNMPYNPPTKEVKEIMRKGLEQVPHHPNDKEGQRKYTAQLTAWITKHGDSARVTEYTPYPLKPGTAMVCSGECFRCGTHGHGSRDCPTAEGDASRLSCNKTAWRALCNRTLGPFNRNIAYSIRLIAIDDQGNETGSL</sequence>
<dbReference type="GO" id="GO:0003676">
    <property type="term" value="F:nucleic acid binding"/>
    <property type="evidence" value="ECO:0007669"/>
    <property type="project" value="InterPro"/>
</dbReference>
<keyword evidence="2" id="KW-0862">Zinc</keyword>
<reference evidence="5 6" key="1">
    <citation type="submission" date="2014-04" db="EMBL/GenBank/DDBJ databases">
        <authorList>
            <consortium name="DOE Joint Genome Institute"/>
            <person name="Kuo A."/>
            <person name="Kohler A."/>
            <person name="Costa M.D."/>
            <person name="Nagy L.G."/>
            <person name="Floudas D."/>
            <person name="Copeland A."/>
            <person name="Barry K.W."/>
            <person name="Cichocki N."/>
            <person name="Veneault-Fourrey C."/>
            <person name="LaButti K."/>
            <person name="Lindquist E.A."/>
            <person name="Lipzen A."/>
            <person name="Lundell T."/>
            <person name="Morin E."/>
            <person name="Murat C."/>
            <person name="Sun H."/>
            <person name="Tunlid A."/>
            <person name="Henrissat B."/>
            <person name="Grigoriev I.V."/>
            <person name="Hibbett D.S."/>
            <person name="Martin F."/>
            <person name="Nordberg H.P."/>
            <person name="Cantor M.N."/>
            <person name="Hua S.X."/>
        </authorList>
    </citation>
    <scope>NUCLEOTIDE SEQUENCE [LARGE SCALE GENOMIC DNA]</scope>
    <source>
        <strain evidence="5 6">Marx 270</strain>
    </source>
</reference>
<keyword evidence="1" id="KW-0507">mRNA processing</keyword>
<proteinExistence type="predicted"/>
<dbReference type="InterPro" id="IPR036875">
    <property type="entry name" value="Znf_CCHC_sf"/>
</dbReference>
<dbReference type="SUPFAM" id="SSF57756">
    <property type="entry name" value="Retrovirus zinc finger-like domains"/>
    <property type="match status" value="1"/>
</dbReference>
<feature type="coiled-coil region" evidence="3">
    <location>
        <begin position="179"/>
        <end position="206"/>
    </location>
</feature>
<organism evidence="5 6">
    <name type="scientific">Pisolithus tinctorius Marx 270</name>
    <dbReference type="NCBI Taxonomy" id="870435"/>
    <lineage>
        <taxon>Eukaryota</taxon>
        <taxon>Fungi</taxon>
        <taxon>Dikarya</taxon>
        <taxon>Basidiomycota</taxon>
        <taxon>Agaricomycotina</taxon>
        <taxon>Agaricomycetes</taxon>
        <taxon>Agaricomycetidae</taxon>
        <taxon>Boletales</taxon>
        <taxon>Sclerodermatineae</taxon>
        <taxon>Pisolithaceae</taxon>
        <taxon>Pisolithus</taxon>
    </lineage>
</organism>
<dbReference type="PROSITE" id="PS50158">
    <property type="entry name" value="ZF_CCHC"/>
    <property type="match status" value="1"/>
</dbReference>
<evidence type="ECO:0000256" key="2">
    <source>
        <dbReference type="PROSITE-ProRule" id="PRU00047"/>
    </source>
</evidence>
<evidence type="ECO:0000313" key="5">
    <source>
        <dbReference type="EMBL" id="KIN94084.1"/>
    </source>
</evidence>
<dbReference type="GO" id="GO:0006397">
    <property type="term" value="P:mRNA processing"/>
    <property type="evidence" value="ECO:0007669"/>
    <property type="project" value="UniProtKB-KW"/>
</dbReference>
<accession>A0A0C3MYV8</accession>
<dbReference type="InParanoid" id="A0A0C3MYV8"/>
<dbReference type="InterPro" id="IPR001878">
    <property type="entry name" value="Znf_CCHC"/>
</dbReference>